<gene>
    <name evidence="2" type="ORF">ACIPUP_09725</name>
</gene>
<proteinExistence type="predicted"/>
<dbReference type="EMBL" id="JBIXLL010000004">
    <property type="protein sequence ID" value="MFJ5429435.1"/>
    <property type="molecule type" value="Genomic_DNA"/>
</dbReference>
<accession>A0ABW8G9S5</accession>
<name>A0ABW8G9S5_9GAMM</name>
<dbReference type="Pfam" id="PF10137">
    <property type="entry name" value="CAP12-PCTIR_TIR"/>
    <property type="match status" value="1"/>
</dbReference>
<feature type="domain" description="CD-NTase-associated protein 12/Pycsar effector protein TIR" evidence="1">
    <location>
        <begin position="89"/>
        <end position="210"/>
    </location>
</feature>
<keyword evidence="3" id="KW-1185">Reference proteome</keyword>
<sequence length="241" mass="26259">MAIEFHDGADALKSLVISHSIEGQWTEDANGRLSFRSQRGGVLNYWPRTGTVQLQGKADPKAELEAIFLAASTTSFAATKVKPKDGKTKIFVVHGHDMNALEQLELVLRRLNLDPYILQNNDGGSNTIIEALEQQIYDEAAFGIVLMTPDDFGYAKAKGEDSNQPRARQNVILELGMVLASLGRSRMVILKKGALETPSDVDGVLRLEFNDHVKEVAVKLARRMKAAGIEIDDGLIAGCGA</sequence>
<comment type="caution">
    <text evidence="2">The sequence shown here is derived from an EMBL/GenBank/DDBJ whole genome shotgun (WGS) entry which is preliminary data.</text>
</comment>
<dbReference type="RefSeq" id="WP_400395697.1">
    <property type="nucleotide sequence ID" value="NZ_JBIXLL010000004.1"/>
</dbReference>
<protein>
    <submittedName>
        <fullName evidence="2">TIR domain-containing protein</fullName>
    </submittedName>
</protein>
<evidence type="ECO:0000313" key="3">
    <source>
        <dbReference type="Proteomes" id="UP001617689"/>
    </source>
</evidence>
<evidence type="ECO:0000259" key="1">
    <source>
        <dbReference type="Pfam" id="PF10137"/>
    </source>
</evidence>
<dbReference type="InterPro" id="IPR019302">
    <property type="entry name" value="CAP12/PCTIR_TIR_dom"/>
</dbReference>
<reference evidence="2 3" key="1">
    <citation type="submission" date="2024-10" db="EMBL/GenBank/DDBJ databases">
        <authorList>
            <person name="Lu C.-H."/>
        </authorList>
    </citation>
    <scope>NUCLEOTIDE SEQUENCE [LARGE SCALE GENOMIC DNA]</scope>
    <source>
        <strain evidence="2 3">22ZTDG03-2</strain>
    </source>
</reference>
<dbReference type="Proteomes" id="UP001617689">
    <property type="component" value="Unassembled WGS sequence"/>
</dbReference>
<evidence type="ECO:0000313" key="2">
    <source>
        <dbReference type="EMBL" id="MFJ5429435.1"/>
    </source>
</evidence>
<organism evidence="2 3">
    <name type="scientific">Pectobacterium actinidiae</name>
    <dbReference type="NCBI Taxonomy" id="1507808"/>
    <lineage>
        <taxon>Bacteria</taxon>
        <taxon>Pseudomonadati</taxon>
        <taxon>Pseudomonadota</taxon>
        <taxon>Gammaproteobacteria</taxon>
        <taxon>Enterobacterales</taxon>
        <taxon>Pectobacteriaceae</taxon>
        <taxon>Pectobacterium</taxon>
    </lineage>
</organism>